<keyword evidence="2" id="KW-0378">Hydrolase</keyword>
<reference evidence="5 6" key="1">
    <citation type="submission" date="2018-10" db="EMBL/GenBank/DDBJ databases">
        <title>Aeromicrobium sp. 9W16Y-2 whole genome shotgun sequence.</title>
        <authorList>
            <person name="Li F."/>
        </authorList>
    </citation>
    <scope>NUCLEOTIDE SEQUENCE [LARGE SCALE GENOMIC DNA]</scope>
    <source>
        <strain evidence="5 6">9W16Y-2</strain>
    </source>
</reference>
<dbReference type="NCBIfam" id="TIGR00724">
    <property type="entry name" value="urea_amlyse_rel"/>
    <property type="match status" value="1"/>
</dbReference>
<keyword evidence="6" id="KW-1185">Reference proteome</keyword>
<dbReference type="GO" id="GO:0005524">
    <property type="term" value="F:ATP binding"/>
    <property type="evidence" value="ECO:0007669"/>
    <property type="project" value="UniProtKB-KW"/>
</dbReference>
<dbReference type="EMBL" id="RDBF01000017">
    <property type="protein sequence ID" value="RLV54598.1"/>
    <property type="molecule type" value="Genomic_DNA"/>
</dbReference>
<name>A0A3L8PJ60_9ACTN</name>
<proteinExistence type="predicted"/>
<dbReference type="SUPFAM" id="SSF50891">
    <property type="entry name" value="Cyclophilin-like"/>
    <property type="match status" value="1"/>
</dbReference>
<dbReference type="InterPro" id="IPR052708">
    <property type="entry name" value="PxpC"/>
</dbReference>
<dbReference type="RefSeq" id="WP_121795563.1">
    <property type="nucleotide sequence ID" value="NZ_RDBF01000017.1"/>
</dbReference>
<protein>
    <submittedName>
        <fullName evidence="5">Biotin-dependent carboxyltransferase</fullName>
    </submittedName>
</protein>
<keyword evidence="1" id="KW-0547">Nucleotide-binding</keyword>
<evidence type="ECO:0000259" key="4">
    <source>
        <dbReference type="SMART" id="SM00797"/>
    </source>
</evidence>
<dbReference type="Proteomes" id="UP000282515">
    <property type="component" value="Unassembled WGS sequence"/>
</dbReference>
<gene>
    <name evidence="5" type="ORF">D9V41_15855</name>
</gene>
<sequence length="298" mass="30879">MTALEVVQTGAQATIQDAGRPGLASMGIGRSGAADRRSFALANRLVGNAEHAAAIEVLLGGLVLRAHDEIDVAVTGATVEVSVDRGEGPVPAGLNARHTLQPGWLLCLGQATAGLRAYVAARGGLDVPSVLGSRSTDTLSGIGPAPLQTGDLLPVDACTLPLPNTDLAPVRPLDDADVTLRVVRGPREDWLADPEHLVATSWTVSDKVDRVGARLVAADGPGVTMAVHDRQLPSEGVVRGAIQVPPGGEPVIFLADHPVTGGYPVAGVLVDEDADRAAQLRPGQPVRLVWHREGGHRR</sequence>
<evidence type="ECO:0000256" key="3">
    <source>
        <dbReference type="ARBA" id="ARBA00022840"/>
    </source>
</evidence>
<dbReference type="PANTHER" id="PTHR43309">
    <property type="entry name" value="5-OXOPROLINASE SUBUNIT C"/>
    <property type="match status" value="1"/>
</dbReference>
<dbReference type="InterPro" id="IPR029000">
    <property type="entry name" value="Cyclophilin-like_dom_sf"/>
</dbReference>
<dbReference type="Pfam" id="PF02626">
    <property type="entry name" value="CT_A_B"/>
    <property type="match status" value="1"/>
</dbReference>
<dbReference type="AlphaFoldDB" id="A0A3L8PJ60"/>
<feature type="domain" description="Carboxyltransferase" evidence="4">
    <location>
        <begin position="25"/>
        <end position="297"/>
    </location>
</feature>
<accession>A0A3L8PJ60</accession>
<dbReference type="Gene3D" id="2.40.100.10">
    <property type="entry name" value="Cyclophilin-like"/>
    <property type="match status" value="1"/>
</dbReference>
<dbReference type="PANTHER" id="PTHR43309:SF3">
    <property type="entry name" value="5-OXOPROLINASE SUBUNIT C"/>
    <property type="match status" value="1"/>
</dbReference>
<organism evidence="5 6">
    <name type="scientific">Aeromicrobium phragmitis</name>
    <dbReference type="NCBI Taxonomy" id="2478914"/>
    <lineage>
        <taxon>Bacteria</taxon>
        <taxon>Bacillati</taxon>
        <taxon>Actinomycetota</taxon>
        <taxon>Actinomycetes</taxon>
        <taxon>Propionibacteriales</taxon>
        <taxon>Nocardioidaceae</taxon>
        <taxon>Aeromicrobium</taxon>
    </lineage>
</organism>
<dbReference type="OrthoDB" id="9768696at2"/>
<evidence type="ECO:0000313" key="5">
    <source>
        <dbReference type="EMBL" id="RLV54598.1"/>
    </source>
</evidence>
<dbReference type="GO" id="GO:0016787">
    <property type="term" value="F:hydrolase activity"/>
    <property type="evidence" value="ECO:0007669"/>
    <property type="project" value="UniProtKB-KW"/>
</dbReference>
<evidence type="ECO:0000256" key="2">
    <source>
        <dbReference type="ARBA" id="ARBA00022801"/>
    </source>
</evidence>
<dbReference type="SMART" id="SM00797">
    <property type="entry name" value="AHS2"/>
    <property type="match status" value="1"/>
</dbReference>
<keyword evidence="3" id="KW-0067">ATP-binding</keyword>
<comment type="caution">
    <text evidence="5">The sequence shown here is derived from an EMBL/GenBank/DDBJ whole genome shotgun (WGS) entry which is preliminary data.</text>
</comment>
<dbReference type="GO" id="GO:0016740">
    <property type="term" value="F:transferase activity"/>
    <property type="evidence" value="ECO:0007669"/>
    <property type="project" value="UniProtKB-KW"/>
</dbReference>
<keyword evidence="5" id="KW-0808">Transferase</keyword>
<dbReference type="InterPro" id="IPR003778">
    <property type="entry name" value="CT_A_B"/>
</dbReference>
<evidence type="ECO:0000256" key="1">
    <source>
        <dbReference type="ARBA" id="ARBA00022741"/>
    </source>
</evidence>
<evidence type="ECO:0000313" key="6">
    <source>
        <dbReference type="Proteomes" id="UP000282515"/>
    </source>
</evidence>